<evidence type="ECO:0000256" key="1">
    <source>
        <dbReference type="SAM" id="Phobius"/>
    </source>
</evidence>
<keyword evidence="3" id="KW-1185">Reference proteome</keyword>
<dbReference type="EMBL" id="CP021235">
    <property type="protein sequence ID" value="ARS37676.1"/>
    <property type="molecule type" value="Genomic_DNA"/>
</dbReference>
<organism evidence="2 3">
    <name type="scientific">Pontibacter actiniarum</name>
    <dbReference type="NCBI Taxonomy" id="323450"/>
    <lineage>
        <taxon>Bacteria</taxon>
        <taxon>Pseudomonadati</taxon>
        <taxon>Bacteroidota</taxon>
        <taxon>Cytophagia</taxon>
        <taxon>Cytophagales</taxon>
        <taxon>Hymenobacteraceae</taxon>
        <taxon>Pontibacter</taxon>
    </lineage>
</organism>
<feature type="transmembrane region" description="Helical" evidence="1">
    <location>
        <begin position="139"/>
        <end position="157"/>
    </location>
</feature>
<reference evidence="3" key="1">
    <citation type="submission" date="2017-05" db="EMBL/GenBank/DDBJ databases">
        <authorList>
            <person name="Ray J."/>
            <person name="Price M."/>
            <person name="Deutschbauer A."/>
        </authorList>
    </citation>
    <scope>NUCLEOTIDE SEQUENCE [LARGE SCALE GENOMIC DNA]</scope>
    <source>
        <strain evidence="3">DSM 19842</strain>
    </source>
</reference>
<dbReference type="OrthoDB" id="850943at2"/>
<accession>A0A1X9YXK6</accession>
<proteinExistence type="predicted"/>
<dbReference type="AlphaFoldDB" id="A0A1X9YXK6"/>
<dbReference type="Proteomes" id="UP000266292">
    <property type="component" value="Chromosome"/>
</dbReference>
<keyword evidence="1" id="KW-1133">Transmembrane helix</keyword>
<evidence type="ECO:0000313" key="3">
    <source>
        <dbReference type="Proteomes" id="UP000266292"/>
    </source>
</evidence>
<feature type="transmembrane region" description="Helical" evidence="1">
    <location>
        <begin position="29"/>
        <end position="45"/>
    </location>
</feature>
<dbReference type="STRING" id="709015.GCA_000472485_00291"/>
<feature type="transmembrane region" description="Helical" evidence="1">
    <location>
        <begin position="66"/>
        <end position="87"/>
    </location>
</feature>
<dbReference type="KEGG" id="pact:CA264_01485"/>
<gene>
    <name evidence="2" type="ORF">CA264_01485</name>
</gene>
<sequence length="159" mass="17863">MRYGVLCGIACFALVALIYFLGYNPFGELGRLTYLPIPVFIFLGIRNYKKYNDSELSFGKGIRLGLAVSFYTALCAAMLVFIFIFLVGPEIIQQHVAEMKALLEETREEQIKLLGQQMYEEGFKALDSVSPSMLAADDFVRRIFAGGIFSLVAAVFFRK</sequence>
<protein>
    <recommendedName>
        <fullName evidence="4">DUF4199 domain-containing protein</fullName>
    </recommendedName>
</protein>
<evidence type="ECO:0000313" key="2">
    <source>
        <dbReference type="EMBL" id="ARS37676.1"/>
    </source>
</evidence>
<feature type="transmembrane region" description="Helical" evidence="1">
    <location>
        <begin position="5"/>
        <end position="23"/>
    </location>
</feature>
<keyword evidence="1" id="KW-0812">Transmembrane</keyword>
<evidence type="ECO:0008006" key="4">
    <source>
        <dbReference type="Google" id="ProtNLM"/>
    </source>
</evidence>
<dbReference type="Pfam" id="PF13858">
    <property type="entry name" value="DUF4199"/>
    <property type="match status" value="1"/>
</dbReference>
<keyword evidence="1" id="KW-0472">Membrane</keyword>
<dbReference type="InterPro" id="IPR025250">
    <property type="entry name" value="DUF4199"/>
</dbReference>
<name>A0A1X9YXK6_9BACT</name>